<name>A0A6J7JSB2_9ZZZZ</name>
<dbReference type="SUPFAM" id="SSF51120">
    <property type="entry name" value="beta-Roll"/>
    <property type="match status" value="1"/>
</dbReference>
<reference evidence="1" key="1">
    <citation type="submission" date="2020-05" db="EMBL/GenBank/DDBJ databases">
        <authorList>
            <person name="Chiriac C."/>
            <person name="Salcher M."/>
            <person name="Ghai R."/>
            <person name="Kavagutti S V."/>
        </authorList>
    </citation>
    <scope>NUCLEOTIDE SEQUENCE</scope>
</reference>
<dbReference type="Pfam" id="PF00353">
    <property type="entry name" value="HemolysinCabind"/>
    <property type="match status" value="2"/>
</dbReference>
<organism evidence="1">
    <name type="scientific">freshwater metagenome</name>
    <dbReference type="NCBI Taxonomy" id="449393"/>
    <lineage>
        <taxon>unclassified sequences</taxon>
        <taxon>metagenomes</taxon>
        <taxon>ecological metagenomes</taxon>
    </lineage>
</organism>
<gene>
    <name evidence="1" type="ORF">UFOPK3564_03207</name>
</gene>
<dbReference type="EMBL" id="CAFBMK010000287">
    <property type="protein sequence ID" value="CAB4945701.1"/>
    <property type="molecule type" value="Genomic_DNA"/>
</dbReference>
<dbReference type="InterPro" id="IPR001343">
    <property type="entry name" value="Hemolysn_Ca-bd"/>
</dbReference>
<accession>A0A6J7JSB2</accession>
<evidence type="ECO:0000313" key="1">
    <source>
        <dbReference type="EMBL" id="CAB4945701.1"/>
    </source>
</evidence>
<sequence length="152" mass="15495">MQRLPATLAAFALLIGGVAVAESAVDPSPSEAAKRRALCPTAKQPRAVFATCRSGTAGNDALGGTNGRDRLSGRAGNDAIVGAGGNDDLTGGSGVDAFSAGDGDDVIDAYDRTADRAIICGGGTRDLVYADRADRKAIDPSCERVAYRARPR</sequence>
<dbReference type="PRINTS" id="PR00313">
    <property type="entry name" value="CABNDNGRPT"/>
</dbReference>
<dbReference type="InterPro" id="IPR011049">
    <property type="entry name" value="Serralysin-like_metalloprot_C"/>
</dbReference>
<dbReference type="PROSITE" id="PS00330">
    <property type="entry name" value="HEMOLYSIN_CALCIUM"/>
    <property type="match status" value="1"/>
</dbReference>
<dbReference type="AlphaFoldDB" id="A0A6J7JSB2"/>
<dbReference type="Gene3D" id="2.150.10.10">
    <property type="entry name" value="Serralysin-like metalloprotease, C-terminal"/>
    <property type="match status" value="1"/>
</dbReference>
<dbReference type="GO" id="GO:0005509">
    <property type="term" value="F:calcium ion binding"/>
    <property type="evidence" value="ECO:0007669"/>
    <property type="project" value="InterPro"/>
</dbReference>
<dbReference type="InterPro" id="IPR018511">
    <property type="entry name" value="Hemolysin-typ_Ca-bd_CS"/>
</dbReference>
<protein>
    <submittedName>
        <fullName evidence="1">Unannotated protein</fullName>
    </submittedName>
</protein>
<proteinExistence type="predicted"/>